<dbReference type="InterPro" id="IPR029063">
    <property type="entry name" value="SAM-dependent_MTases_sf"/>
</dbReference>
<sequence>MPHLKFLGNETFGFIILSAVWMFVPEKDRHEAARRLSNLIRPGGKIAVSLRPLTGTEPGFFSRDDIQRTATIFAANGLTTVERYDQADTLGRPDRNWTTLVFQMPGYLAVS</sequence>
<comment type="caution">
    <text evidence="1">The sequence shown here is derived from an EMBL/GenBank/DDBJ whole genome shotgun (WGS) entry which is preliminary data.</text>
</comment>
<organism evidence="1 2">
    <name type="scientific">Devosia yakushimensis</name>
    <dbReference type="NCBI Taxonomy" id="470028"/>
    <lineage>
        <taxon>Bacteria</taxon>
        <taxon>Pseudomonadati</taxon>
        <taxon>Pseudomonadota</taxon>
        <taxon>Alphaproteobacteria</taxon>
        <taxon>Hyphomicrobiales</taxon>
        <taxon>Devosiaceae</taxon>
        <taxon>Devosia</taxon>
    </lineage>
</organism>
<evidence type="ECO:0000313" key="2">
    <source>
        <dbReference type="Proteomes" id="UP001161406"/>
    </source>
</evidence>
<evidence type="ECO:0008006" key="3">
    <source>
        <dbReference type="Google" id="ProtNLM"/>
    </source>
</evidence>
<accession>A0ABQ5UJS3</accession>
<evidence type="ECO:0000313" key="1">
    <source>
        <dbReference type="EMBL" id="GLQ12080.1"/>
    </source>
</evidence>
<keyword evidence="2" id="KW-1185">Reference proteome</keyword>
<name>A0ABQ5UJS3_9HYPH</name>
<reference evidence="1" key="1">
    <citation type="journal article" date="2014" name="Int. J. Syst. Evol. Microbiol.">
        <title>Complete genome of a new Firmicutes species belonging to the dominant human colonic microbiota ('Ruminococcus bicirculans') reveals two chromosomes and a selective capacity to utilize plant glucans.</title>
        <authorList>
            <consortium name="NISC Comparative Sequencing Program"/>
            <person name="Wegmann U."/>
            <person name="Louis P."/>
            <person name="Goesmann A."/>
            <person name="Henrissat B."/>
            <person name="Duncan S.H."/>
            <person name="Flint H.J."/>
        </authorList>
    </citation>
    <scope>NUCLEOTIDE SEQUENCE</scope>
    <source>
        <strain evidence="1">NBRC 103855</strain>
    </source>
</reference>
<gene>
    <name evidence="1" type="ORF">GCM10007913_40120</name>
</gene>
<dbReference type="Gene3D" id="3.40.50.150">
    <property type="entry name" value="Vaccinia Virus protein VP39"/>
    <property type="match status" value="1"/>
</dbReference>
<reference evidence="1" key="2">
    <citation type="submission" date="2023-01" db="EMBL/GenBank/DDBJ databases">
        <title>Draft genome sequence of Devosia yakushimensis strain NBRC 103855.</title>
        <authorList>
            <person name="Sun Q."/>
            <person name="Mori K."/>
        </authorList>
    </citation>
    <scope>NUCLEOTIDE SEQUENCE</scope>
    <source>
        <strain evidence="1">NBRC 103855</strain>
    </source>
</reference>
<dbReference type="SUPFAM" id="SSF53335">
    <property type="entry name" value="S-adenosyl-L-methionine-dependent methyltransferases"/>
    <property type="match status" value="1"/>
</dbReference>
<dbReference type="EMBL" id="BSNG01000003">
    <property type="protein sequence ID" value="GLQ12080.1"/>
    <property type="molecule type" value="Genomic_DNA"/>
</dbReference>
<protein>
    <recommendedName>
        <fullName evidence="3">Methyltransferase type 11 domain-containing protein</fullName>
    </recommendedName>
</protein>
<dbReference type="Proteomes" id="UP001161406">
    <property type="component" value="Unassembled WGS sequence"/>
</dbReference>
<proteinExistence type="predicted"/>